<comment type="caution">
    <text evidence="1">The sequence shown here is derived from an EMBL/GenBank/DDBJ whole genome shotgun (WGS) entry which is preliminary data.</text>
</comment>
<sequence>DYISEFKACNISYSDTDKLTDIQLYELLCGEKKKSKRYSQLEENFCYFAKELKRRGVTLKLLWEEYIEKNPTGYSYA</sequence>
<evidence type="ECO:0000313" key="1">
    <source>
        <dbReference type="EMBL" id="GAH39116.1"/>
    </source>
</evidence>
<reference evidence="1" key="1">
    <citation type="journal article" date="2014" name="Front. Microbiol.">
        <title>High frequency of phylogenetically diverse reductive dehalogenase-homologous genes in deep subseafloor sedimentary metagenomes.</title>
        <authorList>
            <person name="Kawai M."/>
            <person name="Futagami T."/>
            <person name="Toyoda A."/>
            <person name="Takaki Y."/>
            <person name="Nishi S."/>
            <person name="Hori S."/>
            <person name="Arai W."/>
            <person name="Tsubouchi T."/>
            <person name="Morono Y."/>
            <person name="Uchiyama I."/>
            <person name="Ito T."/>
            <person name="Fujiyama A."/>
            <person name="Inagaki F."/>
            <person name="Takami H."/>
        </authorList>
    </citation>
    <scope>NUCLEOTIDE SEQUENCE</scope>
    <source>
        <strain evidence="1">Expedition CK06-06</strain>
    </source>
</reference>
<protein>
    <submittedName>
        <fullName evidence="1">Uncharacterized protein</fullName>
    </submittedName>
</protein>
<organism evidence="1">
    <name type="scientific">marine sediment metagenome</name>
    <dbReference type="NCBI Taxonomy" id="412755"/>
    <lineage>
        <taxon>unclassified sequences</taxon>
        <taxon>metagenomes</taxon>
        <taxon>ecological metagenomes</taxon>
    </lineage>
</organism>
<feature type="non-terminal residue" evidence="1">
    <location>
        <position position="1"/>
    </location>
</feature>
<dbReference type="AlphaFoldDB" id="X1F0G7"/>
<dbReference type="EMBL" id="BARU01010932">
    <property type="protein sequence ID" value="GAH39116.1"/>
    <property type="molecule type" value="Genomic_DNA"/>
</dbReference>
<gene>
    <name evidence="1" type="ORF">S03H2_20693</name>
</gene>
<proteinExistence type="predicted"/>
<name>X1F0G7_9ZZZZ</name>
<accession>X1F0G7</accession>